<evidence type="ECO:0000256" key="1">
    <source>
        <dbReference type="SAM" id="MobiDB-lite"/>
    </source>
</evidence>
<feature type="compositionally biased region" description="Acidic residues" evidence="1">
    <location>
        <begin position="66"/>
        <end position="83"/>
    </location>
</feature>
<comment type="caution">
    <text evidence="2">The sequence shown here is derived from an EMBL/GenBank/DDBJ whole genome shotgun (WGS) entry which is preliminary data.</text>
</comment>
<proteinExistence type="predicted"/>
<dbReference type="EMBL" id="JPEO01000010">
    <property type="protein sequence ID" value="KFZ36945.1"/>
    <property type="molecule type" value="Genomic_DNA"/>
</dbReference>
<reference evidence="2 3" key="1">
    <citation type="submission" date="2014-06" db="EMBL/GenBank/DDBJ databases">
        <title>Shewanella sp. YQH10.</title>
        <authorList>
            <person name="Liu Y."/>
            <person name="Zeng R."/>
        </authorList>
    </citation>
    <scope>NUCLEOTIDE SEQUENCE [LARGE SCALE GENOMIC DNA]</scope>
    <source>
        <strain evidence="2 3">YQH10</strain>
    </source>
</reference>
<dbReference type="Proteomes" id="UP000029264">
    <property type="component" value="Unassembled WGS sequence"/>
</dbReference>
<accession>A0A094JAM4</accession>
<sequence length="91" mass="9781">MTNALINFVAKLGSDITLQDPQALVQAAQAASLTEEQITALLNKETTTLAGKLNIRTEIVCMMLPAEDEPQPGEKPEEDEDAEKDASIKVA</sequence>
<dbReference type="RefSeq" id="WP_037443455.1">
    <property type="nucleotide sequence ID" value="NZ_JPEO01000010.1"/>
</dbReference>
<name>A0A094JAM4_9GAMM</name>
<gene>
    <name evidence="2" type="ORF">HR45_12915</name>
</gene>
<dbReference type="STRING" id="1515746.HR45_12915"/>
<keyword evidence="3" id="KW-1185">Reference proteome</keyword>
<dbReference type="AlphaFoldDB" id="A0A094JAM4"/>
<protein>
    <submittedName>
        <fullName evidence="2">Uncharacterized protein</fullName>
    </submittedName>
</protein>
<feature type="region of interest" description="Disordered" evidence="1">
    <location>
        <begin position="65"/>
        <end position="91"/>
    </location>
</feature>
<evidence type="ECO:0000313" key="2">
    <source>
        <dbReference type="EMBL" id="KFZ36945.1"/>
    </source>
</evidence>
<organism evidence="2 3">
    <name type="scientific">Shewanella mangrovi</name>
    <dbReference type="NCBI Taxonomy" id="1515746"/>
    <lineage>
        <taxon>Bacteria</taxon>
        <taxon>Pseudomonadati</taxon>
        <taxon>Pseudomonadota</taxon>
        <taxon>Gammaproteobacteria</taxon>
        <taxon>Alteromonadales</taxon>
        <taxon>Shewanellaceae</taxon>
        <taxon>Shewanella</taxon>
    </lineage>
</organism>
<evidence type="ECO:0000313" key="3">
    <source>
        <dbReference type="Proteomes" id="UP000029264"/>
    </source>
</evidence>